<sequence>MKKLLDQLGGWPRVLMIVSIVVVAVSLQPLLGTDGWAGLGQWAGGLGALFAAWAALRIAKGEARRENDREADRLRVQAYYVYAEMTSEAVPNGWQVRVTNASQQPILGVMVTGLQRSTTTGVQVMVCKQDGQSPAVLLPGQPWETWVTSKHNAITDEFVRLWSGADPIILFRDLAQTHWNRTGRFPPTHRR</sequence>
<accession>A0A229SK36</accession>
<name>A0A229SK36_9PSEU</name>
<feature type="transmembrane region" description="Helical" evidence="1">
    <location>
        <begin position="12"/>
        <end position="30"/>
    </location>
</feature>
<gene>
    <name evidence="2" type="ORF">CF165_49275</name>
</gene>
<keyword evidence="3" id="KW-1185">Reference proteome</keyword>
<dbReference type="OrthoDB" id="9998040at2"/>
<proteinExistence type="predicted"/>
<organism evidence="2 3">
    <name type="scientific">Amycolatopsis vastitatis</name>
    <dbReference type="NCBI Taxonomy" id="1905142"/>
    <lineage>
        <taxon>Bacteria</taxon>
        <taxon>Bacillati</taxon>
        <taxon>Actinomycetota</taxon>
        <taxon>Actinomycetes</taxon>
        <taxon>Pseudonocardiales</taxon>
        <taxon>Pseudonocardiaceae</taxon>
        <taxon>Amycolatopsis</taxon>
    </lineage>
</organism>
<feature type="transmembrane region" description="Helical" evidence="1">
    <location>
        <begin position="36"/>
        <end position="56"/>
    </location>
</feature>
<comment type="caution">
    <text evidence="2">The sequence shown here is derived from an EMBL/GenBank/DDBJ whole genome shotgun (WGS) entry which is preliminary data.</text>
</comment>
<keyword evidence="1" id="KW-0812">Transmembrane</keyword>
<evidence type="ECO:0000313" key="2">
    <source>
        <dbReference type="EMBL" id="OXM59129.1"/>
    </source>
</evidence>
<evidence type="ECO:0000313" key="3">
    <source>
        <dbReference type="Proteomes" id="UP000215199"/>
    </source>
</evidence>
<reference evidence="3" key="1">
    <citation type="submission" date="2017-07" db="EMBL/GenBank/DDBJ databases">
        <title>Comparative genome mining reveals phylogenetic distribution patterns of secondary metabolites in Amycolatopsis.</title>
        <authorList>
            <person name="Adamek M."/>
            <person name="Alanjary M."/>
            <person name="Sales-Ortells H."/>
            <person name="Goodfellow M."/>
            <person name="Bull A.T."/>
            <person name="Kalinowski J."/>
            <person name="Ziemert N."/>
        </authorList>
    </citation>
    <scope>NUCLEOTIDE SEQUENCE [LARGE SCALE GENOMIC DNA]</scope>
    <source>
        <strain evidence="3">H5</strain>
    </source>
</reference>
<protein>
    <submittedName>
        <fullName evidence="2">Uncharacterized protein</fullName>
    </submittedName>
</protein>
<evidence type="ECO:0000256" key="1">
    <source>
        <dbReference type="SAM" id="Phobius"/>
    </source>
</evidence>
<dbReference type="RefSeq" id="WP_093954504.1">
    <property type="nucleotide sequence ID" value="NZ_NMUL01000096.1"/>
</dbReference>
<keyword evidence="1" id="KW-1133">Transmembrane helix</keyword>
<dbReference type="AlphaFoldDB" id="A0A229SK36"/>
<dbReference type="Proteomes" id="UP000215199">
    <property type="component" value="Unassembled WGS sequence"/>
</dbReference>
<dbReference type="EMBL" id="NMUL01000096">
    <property type="protein sequence ID" value="OXM59129.1"/>
    <property type="molecule type" value="Genomic_DNA"/>
</dbReference>
<keyword evidence="1" id="KW-0472">Membrane</keyword>